<feature type="compositionally biased region" description="Low complexity" evidence="7">
    <location>
        <begin position="214"/>
        <end position="228"/>
    </location>
</feature>
<evidence type="ECO:0000256" key="5">
    <source>
        <dbReference type="ARBA" id="ARBA00022801"/>
    </source>
</evidence>
<evidence type="ECO:0000256" key="3">
    <source>
        <dbReference type="ARBA" id="ARBA00020071"/>
    </source>
</evidence>
<dbReference type="PROSITE" id="PS51677">
    <property type="entry name" value="NODB"/>
    <property type="match status" value="1"/>
</dbReference>
<name>A0A916ZJ39_9HYPH</name>
<evidence type="ECO:0000256" key="7">
    <source>
        <dbReference type="SAM" id="MobiDB-lite"/>
    </source>
</evidence>
<dbReference type="SUPFAM" id="SSF88713">
    <property type="entry name" value="Glycoside hydrolase/deacetylase"/>
    <property type="match status" value="1"/>
</dbReference>
<accession>A0A916ZJ39</accession>
<evidence type="ECO:0000313" key="10">
    <source>
        <dbReference type="EMBL" id="GGE00702.1"/>
    </source>
</evidence>
<evidence type="ECO:0000259" key="9">
    <source>
        <dbReference type="PROSITE" id="PS51677"/>
    </source>
</evidence>
<dbReference type="Gene3D" id="3.20.20.370">
    <property type="entry name" value="Glycoside hydrolase/deacetylase"/>
    <property type="match status" value="1"/>
</dbReference>
<feature type="compositionally biased region" description="Low complexity" evidence="7">
    <location>
        <begin position="244"/>
        <end position="259"/>
    </location>
</feature>
<comment type="function">
    <text evidence="1">Is involved in generating a small heat-stable compound (Nod), an acylated oligomer of N-acetylglucosamine, that stimulates mitosis in various plant protoplasts.</text>
</comment>
<dbReference type="GO" id="GO:0016810">
    <property type="term" value="F:hydrolase activity, acting on carbon-nitrogen (but not peptide) bonds"/>
    <property type="evidence" value="ECO:0007669"/>
    <property type="project" value="InterPro"/>
</dbReference>
<dbReference type="InterPro" id="IPR050248">
    <property type="entry name" value="Polysacc_deacetylase_ArnD"/>
</dbReference>
<reference evidence="10" key="2">
    <citation type="submission" date="2020-09" db="EMBL/GenBank/DDBJ databases">
        <authorList>
            <person name="Sun Q."/>
            <person name="Zhou Y."/>
        </authorList>
    </citation>
    <scope>NUCLEOTIDE SEQUENCE</scope>
    <source>
        <strain evidence="10">CGMCC 1.15367</strain>
    </source>
</reference>
<dbReference type="Proteomes" id="UP000644699">
    <property type="component" value="Unassembled WGS sequence"/>
</dbReference>
<feature type="transmembrane region" description="Helical" evidence="8">
    <location>
        <begin position="31"/>
        <end position="51"/>
    </location>
</feature>
<keyword evidence="5" id="KW-0378">Hydrolase</keyword>
<dbReference type="AlphaFoldDB" id="A0A916ZJ39"/>
<evidence type="ECO:0000256" key="2">
    <source>
        <dbReference type="ARBA" id="ARBA00010973"/>
    </source>
</evidence>
<keyword evidence="11" id="KW-1185">Reference proteome</keyword>
<keyword evidence="8" id="KW-0472">Membrane</keyword>
<feature type="domain" description="NodB homology" evidence="9">
    <location>
        <begin position="104"/>
        <end position="277"/>
    </location>
</feature>
<keyword evidence="8" id="KW-0812">Transmembrane</keyword>
<dbReference type="InterPro" id="IPR011330">
    <property type="entry name" value="Glyco_hydro/deAcase_b/a-brl"/>
</dbReference>
<dbReference type="PANTHER" id="PTHR10587:SF133">
    <property type="entry name" value="CHITIN DEACETYLASE 1-RELATED"/>
    <property type="match status" value="1"/>
</dbReference>
<evidence type="ECO:0000256" key="1">
    <source>
        <dbReference type="ARBA" id="ARBA00003236"/>
    </source>
</evidence>
<evidence type="ECO:0000256" key="8">
    <source>
        <dbReference type="SAM" id="Phobius"/>
    </source>
</evidence>
<gene>
    <name evidence="10" type="ORF">GCM10011390_19400</name>
</gene>
<dbReference type="RefSeq" id="WP_188907999.1">
    <property type="nucleotide sequence ID" value="NZ_BMIQ01000002.1"/>
</dbReference>
<evidence type="ECO:0000313" key="11">
    <source>
        <dbReference type="Proteomes" id="UP000644699"/>
    </source>
</evidence>
<evidence type="ECO:0000256" key="4">
    <source>
        <dbReference type="ARBA" id="ARBA00022723"/>
    </source>
</evidence>
<sequence length="277" mass="29340">MQPISKIARTLFAFLSRPVEASPKGGGRRRWIVVALAPVVLAVPFALFLAVDPAPSGNIVTLTIGGDDLSAIACPPSEAVVPVDTGTLSTIGGDLPTDFRLGPNEYALTFDDGPMPWTTPHIAHILKSRCVPATFFMLGISARLFPMIVGTIRSGGFTIGSHTYWHKSLPELPIDKAKAEVLSGMEAVEAAAGGADGGGRLFRFPRWEARRSCATTSMASAPRPSSPTSRRRTGAASRRRKASRASGSGSTRPIAASSSCTTCSAIRWNSCRWSSTR</sequence>
<comment type="similarity">
    <text evidence="2">Belongs to the polysaccharide deacetylase family.</text>
</comment>
<dbReference type="EMBL" id="BMIQ01000002">
    <property type="protein sequence ID" value="GGE00702.1"/>
    <property type="molecule type" value="Genomic_DNA"/>
</dbReference>
<dbReference type="GO" id="GO:0046872">
    <property type="term" value="F:metal ion binding"/>
    <property type="evidence" value="ECO:0007669"/>
    <property type="project" value="UniProtKB-KW"/>
</dbReference>
<evidence type="ECO:0000256" key="6">
    <source>
        <dbReference type="ARBA" id="ARBA00032976"/>
    </source>
</evidence>
<feature type="compositionally biased region" description="Basic residues" evidence="7">
    <location>
        <begin position="229"/>
        <end position="243"/>
    </location>
</feature>
<protein>
    <recommendedName>
        <fullName evidence="3">Chitooligosaccharide deacetylase</fullName>
    </recommendedName>
    <alternativeName>
        <fullName evidence="6">Nodulation protein B</fullName>
    </alternativeName>
</protein>
<dbReference type="CDD" id="cd10917">
    <property type="entry name" value="CE4_NodB_like_6s_7s"/>
    <property type="match status" value="1"/>
</dbReference>
<organism evidence="10 11">
    <name type="scientific">Aureimonas endophytica</name>
    <dbReference type="NCBI Taxonomy" id="2027858"/>
    <lineage>
        <taxon>Bacteria</taxon>
        <taxon>Pseudomonadati</taxon>
        <taxon>Pseudomonadota</taxon>
        <taxon>Alphaproteobacteria</taxon>
        <taxon>Hyphomicrobiales</taxon>
        <taxon>Aurantimonadaceae</taxon>
        <taxon>Aureimonas</taxon>
    </lineage>
</organism>
<proteinExistence type="inferred from homology"/>
<reference evidence="10" key="1">
    <citation type="journal article" date="2014" name="Int. J. Syst. Evol. Microbiol.">
        <title>Complete genome sequence of Corynebacterium casei LMG S-19264T (=DSM 44701T), isolated from a smear-ripened cheese.</title>
        <authorList>
            <consortium name="US DOE Joint Genome Institute (JGI-PGF)"/>
            <person name="Walter F."/>
            <person name="Albersmeier A."/>
            <person name="Kalinowski J."/>
            <person name="Ruckert C."/>
        </authorList>
    </citation>
    <scope>NUCLEOTIDE SEQUENCE</scope>
    <source>
        <strain evidence="10">CGMCC 1.15367</strain>
    </source>
</reference>
<dbReference type="GO" id="GO:0005975">
    <property type="term" value="P:carbohydrate metabolic process"/>
    <property type="evidence" value="ECO:0007669"/>
    <property type="project" value="InterPro"/>
</dbReference>
<feature type="region of interest" description="Disordered" evidence="7">
    <location>
        <begin position="213"/>
        <end position="259"/>
    </location>
</feature>
<dbReference type="PANTHER" id="PTHR10587">
    <property type="entry name" value="GLYCOSYL TRANSFERASE-RELATED"/>
    <property type="match status" value="1"/>
</dbReference>
<dbReference type="Pfam" id="PF01522">
    <property type="entry name" value="Polysacc_deac_1"/>
    <property type="match status" value="1"/>
</dbReference>
<dbReference type="InterPro" id="IPR002509">
    <property type="entry name" value="NODB_dom"/>
</dbReference>
<dbReference type="GO" id="GO:0016020">
    <property type="term" value="C:membrane"/>
    <property type="evidence" value="ECO:0007669"/>
    <property type="project" value="TreeGrafter"/>
</dbReference>
<keyword evidence="4" id="KW-0479">Metal-binding</keyword>
<comment type="caution">
    <text evidence="10">The sequence shown here is derived from an EMBL/GenBank/DDBJ whole genome shotgun (WGS) entry which is preliminary data.</text>
</comment>
<keyword evidence="8" id="KW-1133">Transmembrane helix</keyword>